<keyword evidence="3" id="KW-0064">Aspartyl protease</keyword>
<reference evidence="5 6" key="1">
    <citation type="submission" date="2016-10" db="EMBL/GenBank/DDBJ databases">
        <authorList>
            <person name="de Groot N.N."/>
        </authorList>
    </citation>
    <scope>NUCLEOTIDE SEQUENCE [LARGE SCALE GENOMIC DNA]</scope>
    <source>
        <strain evidence="5 6">DSM 9179</strain>
    </source>
</reference>
<dbReference type="RefSeq" id="WP_092455282.1">
    <property type="nucleotide sequence ID" value="NZ_FOJI01000011.1"/>
</dbReference>
<gene>
    <name evidence="5" type="ORF">SAMN05421659_111168</name>
</gene>
<evidence type="ECO:0000313" key="5">
    <source>
        <dbReference type="EMBL" id="SEW35138.1"/>
    </source>
</evidence>
<dbReference type="PANTHER" id="PTHR30302:SF1">
    <property type="entry name" value="HYDROGENASE 2 MATURATION PROTEASE"/>
    <property type="match status" value="1"/>
</dbReference>
<dbReference type="InterPro" id="IPR000671">
    <property type="entry name" value="Peptidase_A31"/>
</dbReference>
<dbReference type="CDD" id="cd00518">
    <property type="entry name" value="H2MP"/>
    <property type="match status" value="1"/>
</dbReference>
<name>A0A1I0R4D3_9FIRM</name>
<dbReference type="NCBIfam" id="TIGR00072">
    <property type="entry name" value="hydrog_prot"/>
    <property type="match status" value="1"/>
</dbReference>
<dbReference type="EMBL" id="FOJI01000011">
    <property type="protein sequence ID" value="SEW35138.1"/>
    <property type="molecule type" value="Genomic_DNA"/>
</dbReference>
<comment type="similarity">
    <text evidence="1">Belongs to the peptidase A31 family.</text>
</comment>
<dbReference type="GO" id="GO:0016485">
    <property type="term" value="P:protein processing"/>
    <property type="evidence" value="ECO:0007669"/>
    <property type="project" value="TreeGrafter"/>
</dbReference>
<accession>A0A1I0R4D3</accession>
<dbReference type="Gene3D" id="3.40.50.1450">
    <property type="entry name" value="HybD-like"/>
    <property type="match status" value="1"/>
</dbReference>
<sequence>MSIKLIAMGNVLMKDDGIGIEVAKQIEEALTQKGIEVIYGETDFQYCIIKVRENDFLLVLDGAFLGENPGTVTVMPLNRFGTNNRNYTQHSYSFLDLLKIYYPYVDGKIFAIQIKEITYDFGLSNFLKENLKDISKDVLSKIEMVLQERKSDCFK</sequence>
<dbReference type="GO" id="GO:0008047">
    <property type="term" value="F:enzyme activator activity"/>
    <property type="evidence" value="ECO:0007669"/>
    <property type="project" value="InterPro"/>
</dbReference>
<evidence type="ECO:0000256" key="3">
    <source>
        <dbReference type="ARBA" id="ARBA00022750"/>
    </source>
</evidence>
<keyword evidence="6" id="KW-1185">Reference proteome</keyword>
<organism evidence="5 6">
    <name type="scientific">[Clostridium] fimetarium</name>
    <dbReference type="NCBI Taxonomy" id="99656"/>
    <lineage>
        <taxon>Bacteria</taxon>
        <taxon>Bacillati</taxon>
        <taxon>Bacillota</taxon>
        <taxon>Clostridia</taxon>
        <taxon>Lachnospirales</taxon>
        <taxon>Lachnospiraceae</taxon>
    </lineage>
</organism>
<keyword evidence="4" id="KW-0378">Hydrolase</keyword>
<evidence type="ECO:0000256" key="4">
    <source>
        <dbReference type="ARBA" id="ARBA00022801"/>
    </source>
</evidence>
<dbReference type="GO" id="GO:0004190">
    <property type="term" value="F:aspartic-type endopeptidase activity"/>
    <property type="evidence" value="ECO:0007669"/>
    <property type="project" value="UniProtKB-KW"/>
</dbReference>
<dbReference type="OrthoDB" id="9794619at2"/>
<dbReference type="Proteomes" id="UP000199701">
    <property type="component" value="Unassembled WGS sequence"/>
</dbReference>
<dbReference type="STRING" id="99656.SAMN05421659_111168"/>
<evidence type="ECO:0000256" key="2">
    <source>
        <dbReference type="ARBA" id="ARBA00022670"/>
    </source>
</evidence>
<keyword evidence="2 5" id="KW-0645">Protease</keyword>
<dbReference type="InterPro" id="IPR023430">
    <property type="entry name" value="Pept_HybD-like_dom_sf"/>
</dbReference>
<dbReference type="PANTHER" id="PTHR30302">
    <property type="entry name" value="HYDROGENASE 1 MATURATION PROTEASE"/>
    <property type="match status" value="1"/>
</dbReference>
<evidence type="ECO:0000256" key="1">
    <source>
        <dbReference type="ARBA" id="ARBA00006814"/>
    </source>
</evidence>
<dbReference type="AlphaFoldDB" id="A0A1I0R4D3"/>
<proteinExistence type="inferred from homology"/>
<protein>
    <submittedName>
        <fullName evidence="5">Hydrogenase maturation protease</fullName>
    </submittedName>
</protein>
<dbReference type="SUPFAM" id="SSF53163">
    <property type="entry name" value="HybD-like"/>
    <property type="match status" value="1"/>
</dbReference>
<evidence type="ECO:0000313" key="6">
    <source>
        <dbReference type="Proteomes" id="UP000199701"/>
    </source>
</evidence>
<dbReference type="Pfam" id="PF01750">
    <property type="entry name" value="HycI"/>
    <property type="match status" value="1"/>
</dbReference>